<dbReference type="SUPFAM" id="SSF55811">
    <property type="entry name" value="Nudix"/>
    <property type="match status" value="1"/>
</dbReference>
<dbReference type="PROSITE" id="PS51462">
    <property type="entry name" value="NUDIX"/>
    <property type="match status" value="1"/>
</dbReference>
<dbReference type="VEuPathDB" id="FungiDB:H310_05568"/>
<proteinExistence type="predicted"/>
<protein>
    <recommendedName>
        <fullName evidence="1">Nudix hydrolase domain-containing protein</fullName>
    </recommendedName>
</protein>
<dbReference type="Gene3D" id="3.90.79.10">
    <property type="entry name" value="Nucleoside Triphosphate Pyrophosphohydrolase"/>
    <property type="match status" value="1"/>
</dbReference>
<dbReference type="RefSeq" id="XP_008868533.1">
    <property type="nucleotide sequence ID" value="XM_008870311.1"/>
</dbReference>
<evidence type="ECO:0000313" key="3">
    <source>
        <dbReference type="EMBL" id="RHY34654.1"/>
    </source>
</evidence>
<gene>
    <name evidence="3" type="ORF">DYB32_000738</name>
    <name evidence="2" type="ORF">H310_05568</name>
</gene>
<feature type="domain" description="Nudix hydrolase" evidence="1">
    <location>
        <begin position="3"/>
        <end position="192"/>
    </location>
</feature>
<dbReference type="InterPro" id="IPR000086">
    <property type="entry name" value="NUDIX_hydrolase_dom"/>
</dbReference>
<dbReference type="eggNOG" id="ENOG502S511">
    <property type="taxonomic scope" value="Eukaryota"/>
</dbReference>
<sequence length="234" mass="26760">MSALVEAATVVCLRERSTTGTWEVLLGQSEVKNWLRSTPDTTVIMRYPGEWKFPGGSQDVDDESLQQTAIRELREEFLGIDPTETPMLRWLSTRTTLPVQGKRFRMHNFVALSDENVWLNDVRLVDRVNGRLADKRRAFAHALDDGSFWSMDTAAKEAISPEVHRVQWFPISTAIDLMEPGHRQHVNEFQATEFAAHGVVSRDPMYQTMKTLERVSMLSRDDIVELGQKKTSRV</sequence>
<dbReference type="Pfam" id="PF00293">
    <property type="entry name" value="NUDIX"/>
    <property type="match status" value="1"/>
</dbReference>
<dbReference type="OrthoDB" id="206213at2759"/>
<keyword evidence="4" id="KW-1185">Reference proteome</keyword>
<name>A0A024UA46_9STRA</name>
<reference evidence="2" key="1">
    <citation type="submission" date="2013-12" db="EMBL/GenBank/DDBJ databases">
        <title>The Genome Sequence of Aphanomyces invadans NJM9701.</title>
        <authorList>
            <consortium name="The Broad Institute Genomics Platform"/>
            <person name="Russ C."/>
            <person name="Tyler B."/>
            <person name="van West P."/>
            <person name="Dieguez-Uribeondo J."/>
            <person name="Young S.K."/>
            <person name="Zeng Q."/>
            <person name="Gargeya S."/>
            <person name="Fitzgerald M."/>
            <person name="Abouelleil A."/>
            <person name="Alvarado L."/>
            <person name="Chapman S.B."/>
            <person name="Gainer-Dewar J."/>
            <person name="Goldberg J."/>
            <person name="Griggs A."/>
            <person name="Gujja S."/>
            <person name="Hansen M."/>
            <person name="Howarth C."/>
            <person name="Imamovic A."/>
            <person name="Ireland A."/>
            <person name="Larimer J."/>
            <person name="McCowan C."/>
            <person name="Murphy C."/>
            <person name="Pearson M."/>
            <person name="Poon T.W."/>
            <person name="Priest M."/>
            <person name="Roberts A."/>
            <person name="Saif S."/>
            <person name="Shea T."/>
            <person name="Sykes S."/>
            <person name="Wortman J."/>
            <person name="Nusbaum C."/>
            <person name="Birren B."/>
        </authorList>
    </citation>
    <scope>NUCLEOTIDE SEQUENCE [LARGE SCALE GENOMIC DNA]</scope>
    <source>
        <strain evidence="2">NJM9701</strain>
    </source>
</reference>
<dbReference type="Proteomes" id="UP000285060">
    <property type="component" value="Unassembled WGS sequence"/>
</dbReference>
<evidence type="ECO:0000313" key="4">
    <source>
        <dbReference type="Proteomes" id="UP000285060"/>
    </source>
</evidence>
<dbReference type="EMBL" id="KI913960">
    <property type="protein sequence ID" value="ETW03149.1"/>
    <property type="molecule type" value="Genomic_DNA"/>
</dbReference>
<organism evidence="2">
    <name type="scientific">Aphanomyces invadans</name>
    <dbReference type="NCBI Taxonomy" id="157072"/>
    <lineage>
        <taxon>Eukaryota</taxon>
        <taxon>Sar</taxon>
        <taxon>Stramenopiles</taxon>
        <taxon>Oomycota</taxon>
        <taxon>Saprolegniomycetes</taxon>
        <taxon>Saprolegniales</taxon>
        <taxon>Verrucalvaceae</taxon>
        <taxon>Aphanomyces</taxon>
    </lineage>
</organism>
<evidence type="ECO:0000313" key="2">
    <source>
        <dbReference type="EMBL" id="ETW03149.1"/>
    </source>
</evidence>
<dbReference type="EMBL" id="QUSY01000021">
    <property type="protein sequence ID" value="RHY34654.1"/>
    <property type="molecule type" value="Genomic_DNA"/>
</dbReference>
<dbReference type="GeneID" id="20082618"/>
<dbReference type="InterPro" id="IPR015797">
    <property type="entry name" value="NUDIX_hydrolase-like_dom_sf"/>
</dbReference>
<evidence type="ECO:0000259" key="1">
    <source>
        <dbReference type="PROSITE" id="PS51462"/>
    </source>
</evidence>
<dbReference type="AlphaFoldDB" id="A0A024UA46"/>
<accession>A0A024UA46</accession>
<reference evidence="3 4" key="2">
    <citation type="submission" date="2018-08" db="EMBL/GenBank/DDBJ databases">
        <title>Aphanomyces genome sequencing and annotation.</title>
        <authorList>
            <person name="Minardi D."/>
            <person name="Oidtmann B."/>
            <person name="Van Der Giezen M."/>
            <person name="Studholme D.J."/>
        </authorList>
    </citation>
    <scope>NUCLEOTIDE SEQUENCE [LARGE SCALE GENOMIC DNA]</scope>
    <source>
        <strain evidence="3 4">NJM0002</strain>
    </source>
</reference>